<feature type="compositionally biased region" description="Gly residues" evidence="1">
    <location>
        <begin position="71"/>
        <end position="86"/>
    </location>
</feature>
<feature type="compositionally biased region" description="Basic and acidic residues" evidence="1">
    <location>
        <begin position="1"/>
        <end position="36"/>
    </location>
</feature>
<keyword evidence="3" id="KW-1185">Reference proteome</keyword>
<evidence type="ECO:0000313" key="2">
    <source>
        <dbReference type="EMBL" id="MFC0531270.1"/>
    </source>
</evidence>
<gene>
    <name evidence="2" type="ORF">ACFFIA_26870</name>
</gene>
<feature type="region of interest" description="Disordered" evidence="1">
    <location>
        <begin position="1"/>
        <end position="86"/>
    </location>
</feature>
<protein>
    <submittedName>
        <fullName evidence="2">Uncharacterized protein</fullName>
    </submittedName>
</protein>
<comment type="caution">
    <text evidence="2">The sequence shown here is derived from an EMBL/GenBank/DDBJ whole genome shotgun (WGS) entry which is preliminary data.</text>
</comment>
<evidence type="ECO:0000313" key="3">
    <source>
        <dbReference type="Proteomes" id="UP001589867"/>
    </source>
</evidence>
<dbReference type="Proteomes" id="UP001589867">
    <property type="component" value="Unassembled WGS sequence"/>
</dbReference>
<proteinExistence type="predicted"/>
<sequence>MTEAGSRDYEDVGEAARELGAEPDEPPVRPVEESDRTVAAVEDEGPVPDLAPDDLDGEPELFREPDEAGTSGTGDQPGGPRPGGSW</sequence>
<dbReference type="RefSeq" id="WP_377255400.1">
    <property type="nucleotide sequence ID" value="NZ_JBHLUH010000058.1"/>
</dbReference>
<organism evidence="2 3">
    <name type="scientific">Phytohabitans kaempferiae</name>
    <dbReference type="NCBI Taxonomy" id="1620943"/>
    <lineage>
        <taxon>Bacteria</taxon>
        <taxon>Bacillati</taxon>
        <taxon>Actinomycetota</taxon>
        <taxon>Actinomycetes</taxon>
        <taxon>Micromonosporales</taxon>
        <taxon>Micromonosporaceae</taxon>
    </lineage>
</organism>
<evidence type="ECO:0000256" key="1">
    <source>
        <dbReference type="SAM" id="MobiDB-lite"/>
    </source>
</evidence>
<accession>A0ABV6M998</accession>
<dbReference type="EMBL" id="JBHLUH010000058">
    <property type="protein sequence ID" value="MFC0531270.1"/>
    <property type="molecule type" value="Genomic_DNA"/>
</dbReference>
<name>A0ABV6M998_9ACTN</name>
<reference evidence="2 3" key="1">
    <citation type="submission" date="2024-09" db="EMBL/GenBank/DDBJ databases">
        <authorList>
            <person name="Sun Q."/>
            <person name="Mori K."/>
        </authorList>
    </citation>
    <scope>NUCLEOTIDE SEQUENCE [LARGE SCALE GENOMIC DNA]</scope>
    <source>
        <strain evidence="2 3">TBRC 3947</strain>
    </source>
</reference>
<feature type="compositionally biased region" description="Acidic residues" evidence="1">
    <location>
        <begin position="41"/>
        <end position="59"/>
    </location>
</feature>